<evidence type="ECO:0000256" key="1">
    <source>
        <dbReference type="ARBA" id="ARBA00004651"/>
    </source>
</evidence>
<keyword evidence="4 6" id="KW-1133">Transmembrane helix</keyword>
<dbReference type="GO" id="GO:0005886">
    <property type="term" value="C:plasma membrane"/>
    <property type="evidence" value="ECO:0007669"/>
    <property type="project" value="UniProtKB-SubCell"/>
</dbReference>
<evidence type="ECO:0000256" key="5">
    <source>
        <dbReference type="ARBA" id="ARBA00023136"/>
    </source>
</evidence>
<dbReference type="PANTHER" id="PTHR30250:SF11">
    <property type="entry name" value="O-ANTIGEN TRANSPORTER-RELATED"/>
    <property type="match status" value="1"/>
</dbReference>
<feature type="transmembrane region" description="Helical" evidence="6">
    <location>
        <begin position="169"/>
        <end position="190"/>
    </location>
</feature>
<keyword evidence="3 6" id="KW-0812">Transmembrane</keyword>
<gene>
    <name evidence="7" type="ORF">P7M15_10470</name>
</gene>
<dbReference type="InterPro" id="IPR050833">
    <property type="entry name" value="Poly_Biosynth_Transport"/>
</dbReference>
<evidence type="ECO:0000256" key="6">
    <source>
        <dbReference type="SAM" id="Phobius"/>
    </source>
</evidence>
<keyword evidence="2" id="KW-1003">Cell membrane</keyword>
<reference evidence="7" key="1">
    <citation type="submission" date="2023-03" db="EMBL/GenBank/DDBJ databases">
        <title>Classification of Bisgaard taxon 6 and taxon 10 as Exercitatus varius gen. nov., spec. nov.</title>
        <authorList>
            <person name="Christensen H."/>
        </authorList>
    </citation>
    <scope>NUCLEOTIDE SEQUENCE</scope>
    <source>
        <strain evidence="7">86116</strain>
    </source>
</reference>
<name>A0AAW6QBZ6_9PAST</name>
<feature type="transmembrane region" description="Helical" evidence="6">
    <location>
        <begin position="323"/>
        <end position="344"/>
    </location>
</feature>
<feature type="transmembrane region" description="Helical" evidence="6">
    <location>
        <begin position="364"/>
        <end position="391"/>
    </location>
</feature>
<dbReference type="CDD" id="cd13128">
    <property type="entry name" value="MATE_Wzx_like"/>
    <property type="match status" value="1"/>
</dbReference>
<dbReference type="PANTHER" id="PTHR30250">
    <property type="entry name" value="PST FAMILY PREDICTED COLANIC ACID TRANSPORTER"/>
    <property type="match status" value="1"/>
</dbReference>
<feature type="transmembrane region" description="Helical" evidence="6">
    <location>
        <begin position="112"/>
        <end position="129"/>
    </location>
</feature>
<comment type="caution">
    <text evidence="7">The sequence shown here is derived from an EMBL/GenBank/DDBJ whole genome shotgun (WGS) entry which is preliminary data.</text>
</comment>
<feature type="transmembrane region" description="Helical" evidence="6">
    <location>
        <begin position="12"/>
        <end position="30"/>
    </location>
</feature>
<dbReference type="Proteomes" id="UP001214976">
    <property type="component" value="Unassembled WGS sequence"/>
</dbReference>
<evidence type="ECO:0000256" key="2">
    <source>
        <dbReference type="ARBA" id="ARBA00022475"/>
    </source>
</evidence>
<feature type="transmembrane region" description="Helical" evidence="6">
    <location>
        <begin position="75"/>
        <end position="100"/>
    </location>
</feature>
<feature type="transmembrane region" description="Helical" evidence="6">
    <location>
        <begin position="227"/>
        <end position="247"/>
    </location>
</feature>
<dbReference type="EMBL" id="JARQTW010000021">
    <property type="protein sequence ID" value="MDG2950926.1"/>
    <property type="molecule type" value="Genomic_DNA"/>
</dbReference>
<dbReference type="AlphaFoldDB" id="A0AAW6QBZ6"/>
<feature type="transmembrane region" description="Helical" evidence="6">
    <location>
        <begin position="141"/>
        <end position="163"/>
    </location>
</feature>
<evidence type="ECO:0000313" key="7">
    <source>
        <dbReference type="EMBL" id="MDG2950926.1"/>
    </source>
</evidence>
<evidence type="ECO:0000256" key="4">
    <source>
        <dbReference type="ARBA" id="ARBA00022989"/>
    </source>
</evidence>
<feature type="transmembrane region" description="Helical" evidence="6">
    <location>
        <begin position="42"/>
        <end position="63"/>
    </location>
</feature>
<dbReference type="Pfam" id="PF01943">
    <property type="entry name" value="Polysacc_synt"/>
    <property type="match status" value="1"/>
</dbReference>
<accession>A0AAW6QBZ6</accession>
<proteinExistence type="predicted"/>
<dbReference type="RefSeq" id="WP_317477809.1">
    <property type="nucleotide sequence ID" value="NZ_JARQTW010000021.1"/>
</dbReference>
<evidence type="ECO:0000313" key="8">
    <source>
        <dbReference type="Proteomes" id="UP001214976"/>
    </source>
</evidence>
<protein>
    <submittedName>
        <fullName evidence="7">Flippase</fullName>
    </submittedName>
</protein>
<keyword evidence="5 6" id="KW-0472">Membrane</keyword>
<organism evidence="7 8">
    <name type="scientific">Exercitatus varius</name>
    <dbReference type="NCBI Taxonomy" id="67857"/>
    <lineage>
        <taxon>Bacteria</taxon>
        <taxon>Pseudomonadati</taxon>
        <taxon>Pseudomonadota</taxon>
        <taxon>Gammaproteobacteria</taxon>
        <taxon>Pasteurellales</taxon>
        <taxon>Pasteurellaceae</taxon>
        <taxon>Exercitatus</taxon>
    </lineage>
</organism>
<feature type="transmembrane region" description="Helical" evidence="6">
    <location>
        <begin position="292"/>
        <end position="316"/>
    </location>
</feature>
<comment type="subcellular location">
    <subcellularLocation>
        <location evidence="1">Cell membrane</location>
        <topology evidence="1">Multi-pass membrane protein</topology>
    </subcellularLocation>
</comment>
<evidence type="ECO:0000256" key="3">
    <source>
        <dbReference type="ARBA" id="ARBA00022692"/>
    </source>
</evidence>
<sequence length="435" mass="48377">MVRLISTVFVRQILVGILQVITLIVIARGLGTEQMGQYTLAILLPTLFSQIITFGLQSINIYAIGRKMVNENQALYANLIFLSALSIVTGLALGIVVHYFGQYFFNEVPVSLLYLSLASLLPQTFFTVLPSLIQAVQNFKWFNIVCVAQPLVIFLISMVAILFSNDVSSILTAYVLSHWISFFILLRIILKLIKVETYSLKRFFLDFIGYGLKSHLSNIITLLNYRFSLLILGYFTTPVVVGIYSVGMQLAEKLWLPSQAVSTVLLPRLSNKLGEGGDDREVAKLTLDSARLTFIVTLVIGIAFACLSSLIVRILFGAEYEKAVSVILLLLPGILAWTPSRILANDLAARGFAELNLKNSYWVFGINTVLSLCLVPLWGLIGASIATTLAYTMDLVLRLIAFNRVTQSRAFWHIVPKPSDFGMMVSFIKGLRNAR</sequence>
<dbReference type="InterPro" id="IPR002797">
    <property type="entry name" value="Polysacc_synth"/>
</dbReference>